<reference evidence="3" key="1">
    <citation type="submission" date="2023-08" db="EMBL/GenBank/DDBJ databases">
        <authorList>
            <person name="Chen Y."/>
            <person name="Shah S."/>
            <person name="Dougan E. K."/>
            <person name="Thang M."/>
            <person name="Chan C."/>
        </authorList>
    </citation>
    <scope>NUCLEOTIDE SEQUENCE</scope>
</reference>
<proteinExistence type="predicted"/>
<dbReference type="CDD" id="cd00201">
    <property type="entry name" value="WW"/>
    <property type="match status" value="1"/>
</dbReference>
<accession>A0AA36JPZ9</accession>
<dbReference type="InterPro" id="IPR036020">
    <property type="entry name" value="WW_dom_sf"/>
</dbReference>
<dbReference type="EMBL" id="CAUJNA010003776">
    <property type="protein sequence ID" value="CAJ1409616.1"/>
    <property type="molecule type" value="Genomic_DNA"/>
</dbReference>
<dbReference type="SUPFAM" id="SSF51045">
    <property type="entry name" value="WW domain"/>
    <property type="match status" value="1"/>
</dbReference>
<evidence type="ECO:0000256" key="1">
    <source>
        <dbReference type="SAM" id="MobiDB-lite"/>
    </source>
</evidence>
<evidence type="ECO:0000313" key="3">
    <source>
        <dbReference type="EMBL" id="CAJ1409616.1"/>
    </source>
</evidence>
<feature type="domain" description="WW" evidence="2">
    <location>
        <begin position="38"/>
        <end position="71"/>
    </location>
</feature>
<evidence type="ECO:0000313" key="4">
    <source>
        <dbReference type="Proteomes" id="UP001178507"/>
    </source>
</evidence>
<feature type="region of interest" description="Disordered" evidence="1">
    <location>
        <begin position="242"/>
        <end position="269"/>
    </location>
</feature>
<evidence type="ECO:0000259" key="2">
    <source>
        <dbReference type="PROSITE" id="PS50020"/>
    </source>
</evidence>
<feature type="region of interest" description="Disordered" evidence="1">
    <location>
        <begin position="176"/>
        <end position="196"/>
    </location>
</feature>
<comment type="caution">
    <text evidence="3">The sequence shown here is derived from an EMBL/GenBank/DDBJ whole genome shotgun (WGS) entry which is preliminary data.</text>
</comment>
<protein>
    <recommendedName>
        <fullName evidence="2">WW domain-containing protein</fullName>
    </recommendedName>
</protein>
<dbReference type="Gene3D" id="2.20.70.10">
    <property type="match status" value="1"/>
</dbReference>
<keyword evidence="4" id="KW-1185">Reference proteome</keyword>
<dbReference type="PROSITE" id="PS50020">
    <property type="entry name" value="WW_DOMAIN_2"/>
    <property type="match status" value="1"/>
</dbReference>
<organism evidence="3 4">
    <name type="scientific">Effrenium voratum</name>
    <dbReference type="NCBI Taxonomy" id="2562239"/>
    <lineage>
        <taxon>Eukaryota</taxon>
        <taxon>Sar</taxon>
        <taxon>Alveolata</taxon>
        <taxon>Dinophyceae</taxon>
        <taxon>Suessiales</taxon>
        <taxon>Symbiodiniaceae</taxon>
        <taxon>Effrenium</taxon>
    </lineage>
</organism>
<dbReference type="Proteomes" id="UP001178507">
    <property type="component" value="Unassembled WGS sequence"/>
</dbReference>
<name>A0AA36JPZ9_9DINO</name>
<gene>
    <name evidence="3" type="ORF">EVOR1521_LOCUS30665</name>
</gene>
<dbReference type="InterPro" id="IPR001202">
    <property type="entry name" value="WW_dom"/>
</dbReference>
<sequence length="269" mass="29675">MPWESRHLQFADLARQLGLEDVDRGSLPWMVAHHMLELPLPPEWSEELDFSGQPYYFHSLTGDTSCSHPLLGMFKSIIAEVAAWPQEPRLEEAAALAGRHLQRAHGFAFQELLRWSGPHSIEAGRRPDRAAADHRDVYFCNLATGECSRENPHAMLDFELRQRRSLLSRCLAAFPPSKSEGASQGSTDAEEGSEREMSPAIRVFAPDSKPHLVLPPRGLSGCLSQASQRAYGDESCKSQASFYSATSAEEDPERPSLASGEPGAFVTAC</sequence>
<dbReference type="AlphaFoldDB" id="A0AA36JPZ9"/>